<dbReference type="EMBL" id="UFQB01000022">
    <property type="protein sequence ID" value="SSW70025.1"/>
    <property type="molecule type" value="Genomic_DNA"/>
</dbReference>
<dbReference type="OrthoDB" id="8667329at2"/>
<sequence length="197" mass="20490">MSSIEVGQIDDIRDCYRAEPVRAQTRADRVARPQVPPFALIPAAAHQPPAATAAPTARAVRARQNGPGDSVNPLRDQYAAHCLKNAIQAFHDQQARLDALAAAADRAQQDELAALQARAEAANDLGTIQGLLPLQTYRFAVGIALILPQHAAPAAGAAHAVVSPVAPAATPRGATDDAFGSDPAARARARNPRDAAA</sequence>
<feature type="region of interest" description="Disordered" evidence="1">
    <location>
        <begin position="168"/>
        <end position="197"/>
    </location>
</feature>
<dbReference type="RefSeq" id="WP_129529554.1">
    <property type="nucleotide sequence ID" value="NZ_UFQB01000022.1"/>
</dbReference>
<dbReference type="AlphaFoldDB" id="A0A446CQF6"/>
<proteinExistence type="predicted"/>
<name>A0A446CQF6_9BURK</name>
<accession>A0A446CQF6</accession>
<evidence type="ECO:0000313" key="2">
    <source>
        <dbReference type="EMBL" id="SSW70025.1"/>
    </source>
</evidence>
<organism evidence="2 3">
    <name type="scientific">Achromobacter agilis</name>
    <dbReference type="NCBI Taxonomy" id="1353888"/>
    <lineage>
        <taxon>Bacteria</taxon>
        <taxon>Pseudomonadati</taxon>
        <taxon>Pseudomonadota</taxon>
        <taxon>Betaproteobacteria</taxon>
        <taxon>Burkholderiales</taxon>
        <taxon>Alcaligenaceae</taxon>
        <taxon>Achromobacter</taxon>
    </lineage>
</organism>
<reference evidence="2 3" key="1">
    <citation type="submission" date="2018-07" db="EMBL/GenBank/DDBJ databases">
        <authorList>
            <person name="Peeters C."/>
        </authorList>
    </citation>
    <scope>NUCLEOTIDE SEQUENCE [LARGE SCALE GENOMIC DNA]</scope>
    <source>
        <strain evidence="2 3">LMG 3411</strain>
    </source>
</reference>
<keyword evidence="3" id="KW-1185">Reference proteome</keyword>
<gene>
    <name evidence="2" type="ORF">AGI3411_04475</name>
</gene>
<protein>
    <submittedName>
        <fullName evidence="2">Uncharacterized protein</fullName>
    </submittedName>
</protein>
<dbReference type="Proteomes" id="UP000289184">
    <property type="component" value="Unassembled WGS sequence"/>
</dbReference>
<evidence type="ECO:0000256" key="1">
    <source>
        <dbReference type="SAM" id="MobiDB-lite"/>
    </source>
</evidence>
<evidence type="ECO:0000313" key="3">
    <source>
        <dbReference type="Proteomes" id="UP000289184"/>
    </source>
</evidence>